<dbReference type="Proteomes" id="UP000076004">
    <property type="component" value="Unassembled WGS sequence"/>
</dbReference>
<dbReference type="InterPro" id="IPR000620">
    <property type="entry name" value="EamA_dom"/>
</dbReference>
<evidence type="ECO:0000256" key="7">
    <source>
        <dbReference type="SAM" id="Phobius"/>
    </source>
</evidence>
<dbReference type="InterPro" id="IPR037185">
    <property type="entry name" value="EmrE-like"/>
</dbReference>
<evidence type="ECO:0000259" key="8">
    <source>
        <dbReference type="Pfam" id="PF00892"/>
    </source>
</evidence>
<sequence>MCSILNNDFFKLDRFLSSSGNDDGSNNLLMIGVNLLLLFSMFLYGINYILMKYFIKINGSIYIFIILRTALTIPLMIYMFLSKKPCSQNKRLLDQDMKDIDTDMNSNGKDLELATPNEENKTSRKYGWSSKNKKKYKNKNQSNDNNNNDNINVNQNKCIQNDIEESSSCNFFNRLFFNEEKLIPKAAYMPILILSITGALRQVIVIVALQYTDSHNVAIIQPTIPIFTALISYYLKIEKMNYITAFSILLSFFGLAITAEMWSLKSFDLGFYLLLTVPITKGLQVIYINVATKYVSNDIIQLSQMFFLLIITLPFGILGEIFINKNYNILQEISQLNMQQFLCILYSTIAIIILCWKIQIIALNYLTPITVSLYQSFQPCFTFVLARLFLNETINAGKIIGTLFIILSLFLYQYGCNRHPKK</sequence>
<evidence type="ECO:0000313" key="12">
    <source>
        <dbReference type="Proteomes" id="UP000831156"/>
    </source>
</evidence>
<protein>
    <submittedName>
        <fullName evidence="9">Drug/metabolite exporter, drug/metabolite transporter</fullName>
    </submittedName>
</protein>
<evidence type="ECO:0000256" key="3">
    <source>
        <dbReference type="ARBA" id="ARBA00022692"/>
    </source>
</evidence>
<organism evidence="9 11">
    <name type="scientific">Plasmodium gaboni</name>
    <dbReference type="NCBI Taxonomy" id="647221"/>
    <lineage>
        <taxon>Eukaryota</taxon>
        <taxon>Sar</taxon>
        <taxon>Alveolata</taxon>
        <taxon>Apicomplexa</taxon>
        <taxon>Aconoidasida</taxon>
        <taxon>Haemosporida</taxon>
        <taxon>Plasmodiidae</taxon>
        <taxon>Plasmodium</taxon>
        <taxon>Plasmodium (Laverania)</taxon>
    </lineage>
</organism>
<feature type="domain" description="EamA" evidence="8">
    <location>
        <begin position="270"/>
        <end position="411"/>
    </location>
</feature>
<dbReference type="EMBL" id="LT969430">
    <property type="protein sequence ID" value="SOV12896.1"/>
    <property type="molecule type" value="Genomic_DNA"/>
</dbReference>
<dbReference type="SUPFAM" id="SSF103481">
    <property type="entry name" value="Multidrug resistance efflux transporter EmrE"/>
    <property type="match status" value="2"/>
</dbReference>
<keyword evidence="12" id="KW-1185">Reference proteome</keyword>
<feature type="transmembrane region" description="Helical" evidence="7">
    <location>
        <begin position="217"/>
        <end position="235"/>
    </location>
</feature>
<dbReference type="AlphaFoldDB" id="A0A151LQ70"/>
<reference evidence="9 11" key="1">
    <citation type="journal article" date="2016" name="Nat. Commun.">
        <title>Genomes of cryptic chimpanzee Plasmodium species reveal key evolutionary events leading to human malaria.</title>
        <authorList>
            <person name="Sundararaman S.A."/>
            <person name="Plenderleith L.J."/>
            <person name="Liu W."/>
            <person name="Loy D.E."/>
            <person name="Learn G.H."/>
            <person name="Li Y."/>
            <person name="Shaw K.S."/>
            <person name="Ayouba A."/>
            <person name="Peeters M."/>
            <person name="Speede S."/>
            <person name="Shaw G.M."/>
            <person name="Bushman F.D."/>
            <person name="Brisson D."/>
            <person name="Rayner J.C."/>
            <person name="Sharp P.M."/>
            <person name="Hahn B.H."/>
        </authorList>
    </citation>
    <scope>NUCLEOTIDE SEQUENCE [LARGE SCALE GENOMIC DNA]</scope>
    <source>
        <strain evidence="9 11">SY75</strain>
    </source>
</reference>
<dbReference type="GO" id="GO:0005886">
    <property type="term" value="C:plasma membrane"/>
    <property type="evidence" value="ECO:0007669"/>
    <property type="project" value="UniProtKB-SubCell"/>
</dbReference>
<accession>A0A151LQ70</accession>
<feature type="transmembrane region" description="Helical" evidence="7">
    <location>
        <begin position="302"/>
        <end position="324"/>
    </location>
</feature>
<comment type="subcellular location">
    <subcellularLocation>
        <location evidence="1">Cell membrane</location>
        <topology evidence="1">Multi-pass membrane protein</topology>
    </subcellularLocation>
</comment>
<evidence type="ECO:0000256" key="2">
    <source>
        <dbReference type="ARBA" id="ARBA00022475"/>
    </source>
</evidence>
<keyword evidence="5 7" id="KW-0472">Membrane</keyword>
<keyword evidence="3 7" id="KW-0812">Transmembrane</keyword>
<dbReference type="PANTHER" id="PTHR32322:SF18">
    <property type="entry name" value="S-ADENOSYLMETHIONINE_S-ADENOSYLHOMOCYSTEINE TRANSPORTER"/>
    <property type="match status" value="1"/>
</dbReference>
<dbReference type="OrthoDB" id="1728340at2759"/>
<name>A0A151LQ70_9APIC</name>
<dbReference type="EMBL" id="LVLB01000008">
    <property type="protein sequence ID" value="KYO01296.1"/>
    <property type="molecule type" value="Genomic_DNA"/>
</dbReference>
<evidence type="ECO:0000256" key="5">
    <source>
        <dbReference type="ARBA" id="ARBA00023136"/>
    </source>
</evidence>
<feature type="domain" description="EamA" evidence="8">
    <location>
        <begin position="175"/>
        <end position="258"/>
    </location>
</feature>
<feature type="transmembrane region" description="Helical" evidence="7">
    <location>
        <begin position="344"/>
        <end position="366"/>
    </location>
</feature>
<keyword evidence="4 7" id="KW-1133">Transmembrane helix</keyword>
<dbReference type="VEuPathDB" id="PlasmoDB:PGSY75_0715800"/>
<evidence type="ECO:0000256" key="4">
    <source>
        <dbReference type="ARBA" id="ARBA00022989"/>
    </source>
</evidence>
<dbReference type="Proteomes" id="UP000831156">
    <property type="component" value="Chromosome 7"/>
</dbReference>
<dbReference type="VEuPathDB" id="PlasmoDB:PGABG01_0713700"/>
<feature type="transmembrane region" description="Helical" evidence="7">
    <location>
        <begin position="191"/>
        <end position="211"/>
    </location>
</feature>
<keyword evidence="2" id="KW-1003">Cell membrane</keyword>
<evidence type="ECO:0000313" key="11">
    <source>
        <dbReference type="Proteomes" id="UP000076004"/>
    </source>
</evidence>
<dbReference type="RefSeq" id="XP_018642500.1">
    <property type="nucleotide sequence ID" value="XM_018784999.1"/>
</dbReference>
<proteinExistence type="predicted"/>
<dbReference type="Pfam" id="PF00892">
    <property type="entry name" value="EamA"/>
    <property type="match status" value="2"/>
</dbReference>
<dbReference type="InterPro" id="IPR050638">
    <property type="entry name" value="AA-Vitamin_Transporters"/>
</dbReference>
<feature type="compositionally biased region" description="Low complexity" evidence="6">
    <location>
        <begin position="139"/>
        <end position="153"/>
    </location>
</feature>
<evidence type="ECO:0000256" key="1">
    <source>
        <dbReference type="ARBA" id="ARBA00004651"/>
    </source>
</evidence>
<reference evidence="10" key="2">
    <citation type="submission" date="2016-09" db="EMBL/GenBank/DDBJ databases">
        <authorList>
            <consortium name="Pathogen Informatics"/>
            <person name="Sun Q."/>
            <person name="Inoue M."/>
        </authorList>
    </citation>
    <scope>NUCLEOTIDE SEQUENCE</scope>
</reference>
<evidence type="ECO:0000313" key="10">
    <source>
        <dbReference type="EMBL" id="SOV12896.1"/>
    </source>
</evidence>
<evidence type="ECO:0000256" key="6">
    <source>
        <dbReference type="SAM" id="MobiDB-lite"/>
    </source>
</evidence>
<feature type="transmembrane region" description="Helical" evidence="7">
    <location>
        <begin position="28"/>
        <end position="49"/>
    </location>
</feature>
<feature type="transmembrane region" description="Helical" evidence="7">
    <location>
        <begin position="242"/>
        <end position="263"/>
    </location>
</feature>
<feature type="transmembrane region" description="Helical" evidence="7">
    <location>
        <begin position="61"/>
        <end position="81"/>
    </location>
</feature>
<evidence type="ECO:0000313" key="9">
    <source>
        <dbReference type="EMBL" id="KYO01296.1"/>
    </source>
</evidence>
<dbReference type="KEGG" id="pgab:PGSY75_0715800"/>
<dbReference type="PANTHER" id="PTHR32322">
    <property type="entry name" value="INNER MEMBRANE TRANSPORTER"/>
    <property type="match status" value="1"/>
</dbReference>
<dbReference type="GeneID" id="29775616"/>
<gene>
    <name evidence="10" type="ORF">PGABG01_0713700</name>
    <name evidence="9" type="ORF">PGSY75_0715800</name>
</gene>
<feature type="transmembrane region" description="Helical" evidence="7">
    <location>
        <begin position="396"/>
        <end position="414"/>
    </location>
</feature>
<feature type="region of interest" description="Disordered" evidence="6">
    <location>
        <begin position="105"/>
        <end position="153"/>
    </location>
</feature>